<dbReference type="InterPro" id="IPR015943">
    <property type="entry name" value="WD40/YVTN_repeat-like_dom_sf"/>
</dbReference>
<evidence type="ECO:0000256" key="12">
    <source>
        <dbReference type="SAM" id="MobiDB-lite"/>
    </source>
</evidence>
<dbReference type="GO" id="GO:0002098">
    <property type="term" value="P:tRNA wobble uridine modification"/>
    <property type="evidence" value="ECO:0007669"/>
    <property type="project" value="InterPro"/>
</dbReference>
<feature type="region of interest" description="Disordered" evidence="12">
    <location>
        <begin position="330"/>
        <end position="349"/>
    </location>
</feature>
<dbReference type="Gene3D" id="2.130.10.10">
    <property type="entry name" value="YVTN repeat-like/Quinoprotein amine dehydrogenase"/>
    <property type="match status" value="1"/>
</dbReference>
<dbReference type="EMBL" id="MBDO02000231">
    <property type="protein sequence ID" value="RLN59237.1"/>
    <property type="molecule type" value="Genomic_DNA"/>
</dbReference>
<dbReference type="SMART" id="SM00320">
    <property type="entry name" value="WD40"/>
    <property type="match status" value="2"/>
</dbReference>
<keyword evidence="6" id="KW-0963">Cytoplasm</keyword>
<evidence type="ECO:0000256" key="11">
    <source>
        <dbReference type="PROSITE-ProRule" id="PRU00221"/>
    </source>
</evidence>
<reference evidence="13 14" key="1">
    <citation type="submission" date="2018-07" db="EMBL/GenBank/DDBJ databases">
        <title>Genome sequencing of oomycete isolates from Chile give support for New Zealand origin for Phytophthora kernoviae and make available the first Nothophytophthora sp. genome.</title>
        <authorList>
            <person name="Studholme D.J."/>
            <person name="Sanfuentes E."/>
            <person name="Panda P."/>
            <person name="Hill R."/>
            <person name="Sambles C."/>
            <person name="Grant M."/>
            <person name="Williams N.M."/>
            <person name="Mcdougal R.L."/>
        </authorList>
    </citation>
    <scope>NUCLEOTIDE SEQUENCE [LARGE SCALE GENOMIC DNA]</scope>
    <source>
        <strain evidence="13">Chile6</strain>
    </source>
</reference>
<evidence type="ECO:0000313" key="14">
    <source>
        <dbReference type="Proteomes" id="UP000277300"/>
    </source>
</evidence>
<sequence length="349" mass="37726">MEATLSYVAVGCNAATNALSIPLNTSLPSSRSYKFSGAFAAKNVVSLLSCSSPSNASGAPLTIVETLKHQEVTTNSTRLTSVRLQHSTYNSAVRVLAGDSEGHVFLWTWTQDEGDWKLLQLSLKDLELPAVAVAAVVIAETSRRQLYFATFSDGTLAVFEENKTRGKVILLAKLELGVKCIMETVDAIALTYGNDEGTEESVLVAAGGVDSKVHLFEVAGGSDTLTPLLELEGHRGWIRSLAFQNQQKIESATSVLLASASQDQRIRLWKITARSGGPGKETSKEPAEVHDGFLAIGQQVKYTVSFDALLLGHEDWVTSVQWMQLPHADEISSGTQDSQPQLVPITSYW</sequence>
<protein>
    <recommendedName>
        <fullName evidence="5">Elongator complex protein 2</fullName>
    </recommendedName>
</protein>
<dbReference type="GO" id="GO:0005737">
    <property type="term" value="C:cytoplasm"/>
    <property type="evidence" value="ECO:0007669"/>
    <property type="project" value="UniProtKB-SubCell"/>
</dbReference>
<organism evidence="13 14">
    <name type="scientific">Phytophthora kernoviae</name>
    <dbReference type="NCBI Taxonomy" id="325452"/>
    <lineage>
        <taxon>Eukaryota</taxon>
        <taxon>Sar</taxon>
        <taxon>Stramenopiles</taxon>
        <taxon>Oomycota</taxon>
        <taxon>Peronosporomycetes</taxon>
        <taxon>Peronosporales</taxon>
        <taxon>Peronosporaceae</taxon>
        <taxon>Phytophthora</taxon>
    </lineage>
</organism>
<comment type="pathway">
    <text evidence="3">tRNA modification; 5-methoxycarbonylmethyl-2-thiouridine-tRNA biosynthesis.</text>
</comment>
<proteinExistence type="inferred from homology"/>
<accession>A0A3F2RKK0</accession>
<keyword evidence="9" id="KW-0677">Repeat</keyword>
<evidence type="ECO:0000256" key="5">
    <source>
        <dbReference type="ARBA" id="ARBA00020267"/>
    </source>
</evidence>
<evidence type="ECO:0000313" key="13">
    <source>
        <dbReference type="EMBL" id="RLN59237.1"/>
    </source>
</evidence>
<dbReference type="PROSITE" id="PS50082">
    <property type="entry name" value="WD_REPEATS_2"/>
    <property type="match status" value="1"/>
</dbReference>
<comment type="subcellular location">
    <subcellularLocation>
        <location evidence="2">Cytoplasm</location>
    </subcellularLocation>
    <subcellularLocation>
        <location evidence="1">Nucleus</location>
    </subcellularLocation>
</comment>
<dbReference type="SUPFAM" id="SSF50978">
    <property type="entry name" value="WD40 repeat-like"/>
    <property type="match status" value="1"/>
</dbReference>
<feature type="compositionally biased region" description="Polar residues" evidence="12">
    <location>
        <begin position="332"/>
        <end position="341"/>
    </location>
</feature>
<dbReference type="Proteomes" id="UP000277300">
    <property type="component" value="Unassembled WGS sequence"/>
</dbReference>
<dbReference type="Pfam" id="PF00400">
    <property type="entry name" value="WD40"/>
    <property type="match status" value="1"/>
</dbReference>
<dbReference type="GO" id="GO:0033588">
    <property type="term" value="C:elongator holoenzyme complex"/>
    <property type="evidence" value="ECO:0007669"/>
    <property type="project" value="InterPro"/>
</dbReference>
<evidence type="ECO:0000256" key="10">
    <source>
        <dbReference type="ARBA" id="ARBA00023242"/>
    </source>
</evidence>
<dbReference type="InterPro" id="IPR001680">
    <property type="entry name" value="WD40_rpt"/>
</dbReference>
<dbReference type="OrthoDB" id="27911at2759"/>
<evidence type="ECO:0000256" key="9">
    <source>
        <dbReference type="ARBA" id="ARBA00022737"/>
    </source>
</evidence>
<keyword evidence="7 11" id="KW-0853">WD repeat</keyword>
<evidence type="ECO:0000256" key="8">
    <source>
        <dbReference type="ARBA" id="ARBA00022694"/>
    </source>
</evidence>
<keyword evidence="10" id="KW-0539">Nucleus</keyword>
<feature type="repeat" description="WD" evidence="11">
    <location>
        <begin position="231"/>
        <end position="271"/>
    </location>
</feature>
<evidence type="ECO:0000256" key="1">
    <source>
        <dbReference type="ARBA" id="ARBA00004123"/>
    </source>
</evidence>
<evidence type="ECO:0000256" key="2">
    <source>
        <dbReference type="ARBA" id="ARBA00004496"/>
    </source>
</evidence>
<evidence type="ECO:0000256" key="6">
    <source>
        <dbReference type="ARBA" id="ARBA00022490"/>
    </source>
</evidence>
<evidence type="ECO:0000256" key="7">
    <source>
        <dbReference type="ARBA" id="ARBA00022574"/>
    </source>
</evidence>
<dbReference type="PANTHER" id="PTHR44111">
    <property type="entry name" value="ELONGATOR COMPLEX PROTEIN 2"/>
    <property type="match status" value="1"/>
</dbReference>
<dbReference type="UniPathway" id="UPA00988"/>
<dbReference type="AlphaFoldDB" id="A0A3F2RKK0"/>
<dbReference type="PANTHER" id="PTHR44111:SF1">
    <property type="entry name" value="ELONGATOR COMPLEX PROTEIN 2"/>
    <property type="match status" value="1"/>
</dbReference>
<evidence type="ECO:0000256" key="4">
    <source>
        <dbReference type="ARBA" id="ARBA00005881"/>
    </source>
</evidence>
<comment type="caution">
    <text evidence="13">The sequence shown here is derived from an EMBL/GenBank/DDBJ whole genome shotgun (WGS) entry which is preliminary data.</text>
</comment>
<name>A0A3F2RKK0_9STRA</name>
<gene>
    <name evidence="13" type="ORF">BBP00_00006598</name>
</gene>
<dbReference type="GO" id="GO:0005634">
    <property type="term" value="C:nucleus"/>
    <property type="evidence" value="ECO:0007669"/>
    <property type="project" value="UniProtKB-SubCell"/>
</dbReference>
<evidence type="ECO:0000256" key="3">
    <source>
        <dbReference type="ARBA" id="ARBA00005043"/>
    </source>
</evidence>
<keyword evidence="8" id="KW-0819">tRNA processing</keyword>
<comment type="similarity">
    <text evidence="4">Belongs to the WD repeat ELP2 family.</text>
</comment>
<dbReference type="InterPro" id="IPR037289">
    <property type="entry name" value="Elp2"/>
</dbReference>
<dbReference type="InterPro" id="IPR036322">
    <property type="entry name" value="WD40_repeat_dom_sf"/>
</dbReference>